<dbReference type="CDD" id="cd02503">
    <property type="entry name" value="MobA"/>
    <property type="match status" value="1"/>
</dbReference>
<dbReference type="AlphaFoldDB" id="A0A939IJX8"/>
<dbReference type="HAMAP" id="MF_00316">
    <property type="entry name" value="MobA"/>
    <property type="match status" value="1"/>
</dbReference>
<dbReference type="PANTHER" id="PTHR19136:SF81">
    <property type="entry name" value="MOLYBDENUM COFACTOR GUANYLYLTRANSFERASE"/>
    <property type="match status" value="1"/>
</dbReference>
<proteinExistence type="inferred from homology"/>
<keyword evidence="7 8" id="KW-0501">Molybdenum cofactor biosynthesis</keyword>
<evidence type="ECO:0000256" key="5">
    <source>
        <dbReference type="ARBA" id="ARBA00022842"/>
    </source>
</evidence>
<protein>
    <recommendedName>
        <fullName evidence="8">Molybdenum cofactor guanylyltransferase</fullName>
        <shortName evidence="8">MoCo guanylyltransferase</shortName>
        <ecNumber evidence="8">2.7.7.77</ecNumber>
    </recommendedName>
    <alternativeName>
        <fullName evidence="8">GTP:molybdopterin guanylyltransferase</fullName>
    </alternativeName>
    <alternativeName>
        <fullName evidence="8">Mo-MPT guanylyltransferase</fullName>
    </alternativeName>
    <alternativeName>
        <fullName evidence="8">Molybdopterin guanylyltransferase</fullName>
    </alternativeName>
    <alternativeName>
        <fullName evidence="8">Molybdopterin-guanine dinucleotide synthase</fullName>
        <shortName evidence="8">MGD synthase</shortName>
    </alternativeName>
</protein>
<accession>A0A939IJX8</accession>
<organism evidence="10 11">
    <name type="scientific">Parahaliea mediterranea</name>
    <dbReference type="NCBI Taxonomy" id="651086"/>
    <lineage>
        <taxon>Bacteria</taxon>
        <taxon>Pseudomonadati</taxon>
        <taxon>Pseudomonadota</taxon>
        <taxon>Gammaproteobacteria</taxon>
        <taxon>Cellvibrionales</taxon>
        <taxon>Halieaceae</taxon>
        <taxon>Parahaliea</taxon>
    </lineage>
</organism>
<dbReference type="EMBL" id="JAFKCZ010000012">
    <property type="protein sequence ID" value="MBN7798164.1"/>
    <property type="molecule type" value="Genomic_DNA"/>
</dbReference>
<sequence>MQFSNTPGITGLVLAGGAGRRVGGRDKGMLPWHGTPLAEHVCHRLRPQVEELWISCNRNTDFYARLSDRVFKDDLPGFEGPLAGIATAAPKLTTPLLLVCACDTPRVPVDLASRLSAPMQNPALQLCVAFDGEREQYLAAVLRREALPALRDYLARGERSVRGWYATLRRERVDFSDQEGCFDNINRIAPDN</sequence>
<dbReference type="Pfam" id="PF12804">
    <property type="entry name" value="NTP_transf_3"/>
    <property type="match status" value="1"/>
</dbReference>
<evidence type="ECO:0000256" key="6">
    <source>
        <dbReference type="ARBA" id="ARBA00023134"/>
    </source>
</evidence>
<dbReference type="GO" id="GO:1902758">
    <property type="term" value="P:bis(molybdopterin guanine dinucleotide)molybdenum biosynthetic process"/>
    <property type="evidence" value="ECO:0007669"/>
    <property type="project" value="TreeGrafter"/>
</dbReference>
<comment type="subunit">
    <text evidence="8">Monomer.</text>
</comment>
<dbReference type="InterPro" id="IPR013482">
    <property type="entry name" value="Molybde_CF_guanTrfase"/>
</dbReference>
<evidence type="ECO:0000256" key="8">
    <source>
        <dbReference type="HAMAP-Rule" id="MF_00316"/>
    </source>
</evidence>
<name>A0A939IJX8_9GAMM</name>
<feature type="binding site" evidence="8">
    <location>
        <position position="103"/>
    </location>
    <ligand>
        <name>GTP</name>
        <dbReference type="ChEBI" id="CHEBI:37565"/>
    </ligand>
</feature>
<keyword evidence="1 8" id="KW-0963">Cytoplasm</keyword>
<comment type="subcellular location">
    <subcellularLocation>
        <location evidence="8">Cytoplasm</location>
    </subcellularLocation>
</comment>
<keyword evidence="2 8" id="KW-0808">Transferase</keyword>
<evidence type="ECO:0000256" key="1">
    <source>
        <dbReference type="ARBA" id="ARBA00022490"/>
    </source>
</evidence>
<feature type="binding site" evidence="8">
    <location>
        <position position="27"/>
    </location>
    <ligand>
        <name>GTP</name>
        <dbReference type="ChEBI" id="CHEBI:37565"/>
    </ligand>
</feature>
<dbReference type="GO" id="GO:0046872">
    <property type="term" value="F:metal ion binding"/>
    <property type="evidence" value="ECO:0007669"/>
    <property type="project" value="UniProtKB-KW"/>
</dbReference>
<dbReference type="InterPro" id="IPR029044">
    <property type="entry name" value="Nucleotide-diphossugar_trans"/>
</dbReference>
<evidence type="ECO:0000256" key="2">
    <source>
        <dbReference type="ARBA" id="ARBA00022679"/>
    </source>
</evidence>
<feature type="domain" description="MobA-like NTP transferase" evidence="9">
    <location>
        <begin position="11"/>
        <end position="166"/>
    </location>
</feature>
<feature type="binding site" evidence="8">
    <location>
        <position position="73"/>
    </location>
    <ligand>
        <name>GTP</name>
        <dbReference type="ChEBI" id="CHEBI:37565"/>
    </ligand>
</feature>
<evidence type="ECO:0000256" key="3">
    <source>
        <dbReference type="ARBA" id="ARBA00022723"/>
    </source>
</evidence>
<keyword evidence="4 8" id="KW-0547">Nucleotide-binding</keyword>
<feature type="binding site" evidence="8">
    <location>
        <begin position="14"/>
        <end position="16"/>
    </location>
    <ligand>
        <name>GTP</name>
        <dbReference type="ChEBI" id="CHEBI:37565"/>
    </ligand>
</feature>
<keyword evidence="10" id="KW-0548">Nucleotidyltransferase</keyword>
<dbReference type="GO" id="GO:0005737">
    <property type="term" value="C:cytoplasm"/>
    <property type="evidence" value="ECO:0007669"/>
    <property type="project" value="UniProtKB-SubCell"/>
</dbReference>
<evidence type="ECO:0000256" key="7">
    <source>
        <dbReference type="ARBA" id="ARBA00023150"/>
    </source>
</evidence>
<comment type="domain">
    <text evidence="8">The N-terminal domain determines nucleotide recognition and specific binding, while the C-terminal domain determines the specific binding to the target protein.</text>
</comment>
<dbReference type="Proteomes" id="UP000664303">
    <property type="component" value="Unassembled WGS sequence"/>
</dbReference>
<dbReference type="GO" id="GO:0005525">
    <property type="term" value="F:GTP binding"/>
    <property type="evidence" value="ECO:0007669"/>
    <property type="project" value="UniProtKB-UniRule"/>
</dbReference>
<comment type="caution">
    <text evidence="8">Lacks conserved residue(s) required for the propagation of feature annotation.</text>
</comment>
<keyword evidence="5 8" id="KW-0460">Magnesium</keyword>
<dbReference type="PANTHER" id="PTHR19136">
    <property type="entry name" value="MOLYBDENUM COFACTOR GUANYLYLTRANSFERASE"/>
    <property type="match status" value="1"/>
</dbReference>
<comment type="catalytic activity">
    <reaction evidence="8">
        <text>Mo-molybdopterin + GTP + H(+) = Mo-molybdopterin guanine dinucleotide + diphosphate</text>
        <dbReference type="Rhea" id="RHEA:34243"/>
        <dbReference type="ChEBI" id="CHEBI:15378"/>
        <dbReference type="ChEBI" id="CHEBI:33019"/>
        <dbReference type="ChEBI" id="CHEBI:37565"/>
        <dbReference type="ChEBI" id="CHEBI:71302"/>
        <dbReference type="ChEBI" id="CHEBI:71310"/>
        <dbReference type="EC" id="2.7.7.77"/>
    </reaction>
</comment>
<evidence type="ECO:0000259" key="9">
    <source>
        <dbReference type="Pfam" id="PF12804"/>
    </source>
</evidence>
<dbReference type="InterPro" id="IPR025877">
    <property type="entry name" value="MobA-like_NTP_Trfase"/>
</dbReference>
<keyword evidence="11" id="KW-1185">Reference proteome</keyword>
<comment type="caution">
    <text evidence="10">The sequence shown here is derived from an EMBL/GenBank/DDBJ whole genome shotgun (WGS) entry which is preliminary data.</text>
</comment>
<feature type="binding site" evidence="8">
    <location>
        <position position="103"/>
    </location>
    <ligand>
        <name>Mg(2+)</name>
        <dbReference type="ChEBI" id="CHEBI:18420"/>
    </ligand>
</feature>
<comment type="cofactor">
    <cofactor evidence="8">
        <name>Mg(2+)</name>
        <dbReference type="ChEBI" id="CHEBI:18420"/>
    </cofactor>
</comment>
<dbReference type="NCBIfam" id="TIGR02665">
    <property type="entry name" value="molyb_mobA"/>
    <property type="match status" value="1"/>
</dbReference>
<reference evidence="10" key="1">
    <citation type="submission" date="2021-02" db="EMBL/GenBank/DDBJ databases">
        <title>PHA producing bacteria isolated from coastal sediment in Guangdong, Shenzhen.</title>
        <authorList>
            <person name="Zheng W."/>
            <person name="Yu S."/>
            <person name="Huang Y."/>
        </authorList>
    </citation>
    <scope>NUCLEOTIDE SEQUENCE</scope>
    <source>
        <strain evidence="10">TN14-10</strain>
    </source>
</reference>
<dbReference type="EC" id="2.7.7.77" evidence="8"/>
<dbReference type="Gene3D" id="3.90.550.10">
    <property type="entry name" value="Spore Coat Polysaccharide Biosynthesis Protein SpsA, Chain A"/>
    <property type="match status" value="1"/>
</dbReference>
<evidence type="ECO:0000313" key="11">
    <source>
        <dbReference type="Proteomes" id="UP000664303"/>
    </source>
</evidence>
<comment type="function">
    <text evidence="8">Transfers a GMP moiety from GTP to Mo-molybdopterin (Mo-MPT) cofactor (Moco or molybdenum cofactor) to form Mo-molybdopterin guanine dinucleotide (Mo-MGD) cofactor.</text>
</comment>
<evidence type="ECO:0000313" key="10">
    <source>
        <dbReference type="EMBL" id="MBN7798164.1"/>
    </source>
</evidence>
<comment type="similarity">
    <text evidence="8">Belongs to the MobA family.</text>
</comment>
<dbReference type="GO" id="GO:0061603">
    <property type="term" value="F:molybdenum cofactor guanylyltransferase activity"/>
    <property type="evidence" value="ECO:0007669"/>
    <property type="project" value="UniProtKB-EC"/>
</dbReference>
<keyword evidence="6 8" id="KW-0342">GTP-binding</keyword>
<dbReference type="RefSeq" id="WP_206561607.1">
    <property type="nucleotide sequence ID" value="NZ_JAFKCZ010000012.1"/>
</dbReference>
<evidence type="ECO:0000256" key="4">
    <source>
        <dbReference type="ARBA" id="ARBA00022741"/>
    </source>
</evidence>
<gene>
    <name evidence="8 10" type="primary">mobA</name>
    <name evidence="10" type="ORF">JYP50_16260</name>
</gene>
<dbReference type="SUPFAM" id="SSF53448">
    <property type="entry name" value="Nucleotide-diphospho-sugar transferases"/>
    <property type="match status" value="1"/>
</dbReference>
<keyword evidence="3 8" id="KW-0479">Metal-binding</keyword>